<accession>A0A2P5BG23</accession>
<proteinExistence type="predicted"/>
<keyword evidence="1" id="KW-0812">Transmembrane</keyword>
<keyword evidence="3" id="KW-1185">Reference proteome</keyword>
<feature type="transmembrane region" description="Helical" evidence="1">
    <location>
        <begin position="52"/>
        <end position="70"/>
    </location>
</feature>
<dbReference type="AlphaFoldDB" id="A0A2P5BG23"/>
<protein>
    <submittedName>
        <fullName evidence="2">Uncharacterized protein</fullName>
    </submittedName>
</protein>
<comment type="caution">
    <text evidence="2">The sequence shown here is derived from an EMBL/GenBank/DDBJ whole genome shotgun (WGS) entry which is preliminary data.</text>
</comment>
<keyword evidence="1" id="KW-1133">Transmembrane helix</keyword>
<name>A0A2P5BG23_TREOI</name>
<sequence>MADIDVDIDQRRERLLIAEEEEKVEEELYPNCPGCKVDKYKDSQRGHPIRDLIRVWIFVLASVVFFSLTYSKISLLDYDE</sequence>
<gene>
    <name evidence="2" type="ORF">TorRG33x02_322360</name>
</gene>
<reference evidence="3" key="1">
    <citation type="submission" date="2016-06" db="EMBL/GenBank/DDBJ databases">
        <title>Parallel loss of symbiosis genes in relatives of nitrogen-fixing non-legume Parasponia.</title>
        <authorList>
            <person name="Van Velzen R."/>
            <person name="Holmer R."/>
            <person name="Bu F."/>
            <person name="Rutten L."/>
            <person name="Van Zeijl A."/>
            <person name="Liu W."/>
            <person name="Santuari L."/>
            <person name="Cao Q."/>
            <person name="Sharma T."/>
            <person name="Shen D."/>
            <person name="Roswanjaya Y."/>
            <person name="Wardhani T."/>
            <person name="Kalhor M.S."/>
            <person name="Jansen J."/>
            <person name="Van den Hoogen J."/>
            <person name="Gungor B."/>
            <person name="Hartog M."/>
            <person name="Hontelez J."/>
            <person name="Verver J."/>
            <person name="Yang W.-C."/>
            <person name="Schijlen E."/>
            <person name="Repin R."/>
            <person name="Schilthuizen M."/>
            <person name="Schranz E."/>
            <person name="Heidstra R."/>
            <person name="Miyata K."/>
            <person name="Fedorova E."/>
            <person name="Kohlen W."/>
            <person name="Bisseling T."/>
            <person name="Smit S."/>
            <person name="Geurts R."/>
        </authorList>
    </citation>
    <scope>NUCLEOTIDE SEQUENCE [LARGE SCALE GENOMIC DNA]</scope>
    <source>
        <strain evidence="3">cv. RG33-2</strain>
    </source>
</reference>
<dbReference type="EMBL" id="JXTC01000530">
    <property type="protein sequence ID" value="PON47737.1"/>
    <property type="molecule type" value="Genomic_DNA"/>
</dbReference>
<dbReference type="OrthoDB" id="10262656at2759"/>
<evidence type="ECO:0000313" key="2">
    <source>
        <dbReference type="EMBL" id="PON47737.1"/>
    </source>
</evidence>
<dbReference type="Proteomes" id="UP000237000">
    <property type="component" value="Unassembled WGS sequence"/>
</dbReference>
<evidence type="ECO:0000313" key="3">
    <source>
        <dbReference type="Proteomes" id="UP000237000"/>
    </source>
</evidence>
<evidence type="ECO:0000256" key="1">
    <source>
        <dbReference type="SAM" id="Phobius"/>
    </source>
</evidence>
<dbReference type="InParanoid" id="A0A2P5BG23"/>
<keyword evidence="1" id="KW-0472">Membrane</keyword>
<feature type="non-terminal residue" evidence="2">
    <location>
        <position position="80"/>
    </location>
</feature>
<organism evidence="2 3">
    <name type="scientific">Trema orientale</name>
    <name type="common">Charcoal tree</name>
    <name type="synonym">Celtis orientalis</name>
    <dbReference type="NCBI Taxonomy" id="63057"/>
    <lineage>
        <taxon>Eukaryota</taxon>
        <taxon>Viridiplantae</taxon>
        <taxon>Streptophyta</taxon>
        <taxon>Embryophyta</taxon>
        <taxon>Tracheophyta</taxon>
        <taxon>Spermatophyta</taxon>
        <taxon>Magnoliopsida</taxon>
        <taxon>eudicotyledons</taxon>
        <taxon>Gunneridae</taxon>
        <taxon>Pentapetalae</taxon>
        <taxon>rosids</taxon>
        <taxon>fabids</taxon>
        <taxon>Rosales</taxon>
        <taxon>Cannabaceae</taxon>
        <taxon>Trema</taxon>
    </lineage>
</organism>